<evidence type="ECO:0000259" key="19">
    <source>
        <dbReference type="Pfam" id="PF22461"/>
    </source>
</evidence>
<comment type="similarity">
    <text evidence="2">Belongs to the BexD/CtrA/VexA family.</text>
</comment>
<dbReference type="Proteomes" id="UP000251835">
    <property type="component" value="Unassembled WGS sequence"/>
</dbReference>
<feature type="domain" description="Soluble ligand binding" evidence="18">
    <location>
        <begin position="493"/>
        <end position="537"/>
    </location>
</feature>
<dbReference type="GO" id="GO:0046930">
    <property type="term" value="C:pore complex"/>
    <property type="evidence" value="ECO:0007669"/>
    <property type="project" value="UniProtKB-KW"/>
</dbReference>
<evidence type="ECO:0000256" key="15">
    <source>
        <dbReference type="SAM" id="Coils"/>
    </source>
</evidence>
<dbReference type="GO" id="GO:0015288">
    <property type="term" value="F:porin activity"/>
    <property type="evidence" value="ECO:0007669"/>
    <property type="project" value="UniProtKB-KW"/>
</dbReference>
<comment type="subcellular location">
    <subcellularLocation>
        <location evidence="1">Cell outer membrane</location>
        <topology evidence="1">Multi-pass membrane protein</topology>
    </subcellularLocation>
</comment>
<reference evidence="20 21" key="1">
    <citation type="submission" date="2018-05" db="EMBL/GenBank/DDBJ databases">
        <title>Genomic Encyclopedia of Type Strains, Phase IV (KMG-IV): sequencing the most valuable type-strain genomes for metagenomic binning, comparative biology and taxonomic classification.</title>
        <authorList>
            <person name="Goeker M."/>
        </authorList>
    </citation>
    <scope>NUCLEOTIDE SEQUENCE [LARGE SCALE GENOMIC DNA]</scope>
    <source>
        <strain evidence="20 21">DSM 28579</strain>
    </source>
</reference>
<dbReference type="GO" id="GO:0006811">
    <property type="term" value="P:monoatomic ion transport"/>
    <property type="evidence" value="ECO:0007669"/>
    <property type="project" value="UniProtKB-KW"/>
</dbReference>
<dbReference type="RefSeq" id="WP_116495795.1">
    <property type="nucleotide sequence ID" value="NZ_QENZ01000003.1"/>
</dbReference>
<evidence type="ECO:0000313" key="20">
    <source>
        <dbReference type="EMBL" id="PVX52254.1"/>
    </source>
</evidence>
<keyword evidence="14" id="KW-0449">Lipoprotein</keyword>
<keyword evidence="13" id="KW-0998">Cell outer membrane</keyword>
<feature type="domain" description="Polysaccharide export protein N-terminal" evidence="17">
    <location>
        <begin position="151"/>
        <end position="215"/>
    </location>
</feature>
<evidence type="ECO:0000259" key="18">
    <source>
        <dbReference type="Pfam" id="PF10531"/>
    </source>
</evidence>
<keyword evidence="6" id="KW-0812">Transmembrane</keyword>
<evidence type="ECO:0000256" key="9">
    <source>
        <dbReference type="ARBA" id="ARBA00023065"/>
    </source>
</evidence>
<evidence type="ECO:0000256" key="14">
    <source>
        <dbReference type="ARBA" id="ARBA00023288"/>
    </source>
</evidence>
<evidence type="ECO:0000256" key="8">
    <source>
        <dbReference type="ARBA" id="ARBA00023047"/>
    </source>
</evidence>
<dbReference type="PANTHER" id="PTHR33619:SF3">
    <property type="entry name" value="POLYSACCHARIDE EXPORT PROTEIN GFCE-RELATED"/>
    <property type="match status" value="1"/>
</dbReference>
<dbReference type="Pfam" id="PF10531">
    <property type="entry name" value="SLBB"/>
    <property type="match status" value="4"/>
</dbReference>
<evidence type="ECO:0000256" key="12">
    <source>
        <dbReference type="ARBA" id="ARBA00023139"/>
    </source>
</evidence>
<dbReference type="Gene3D" id="3.10.560.10">
    <property type="entry name" value="Outer membrane lipoprotein wza domain like"/>
    <property type="match status" value="6"/>
</dbReference>
<comment type="caution">
    <text evidence="20">The sequence shown here is derived from an EMBL/GenBank/DDBJ whole genome shotgun (WGS) entry which is preliminary data.</text>
</comment>
<evidence type="ECO:0000259" key="17">
    <source>
        <dbReference type="Pfam" id="PF02563"/>
    </source>
</evidence>
<keyword evidence="3" id="KW-0813">Transport</keyword>
<evidence type="ECO:0000256" key="16">
    <source>
        <dbReference type="SAM" id="SignalP"/>
    </source>
</evidence>
<keyword evidence="15" id="KW-0175">Coiled coil</keyword>
<evidence type="ECO:0000256" key="2">
    <source>
        <dbReference type="ARBA" id="ARBA00009450"/>
    </source>
</evidence>
<feature type="signal peptide" evidence="16">
    <location>
        <begin position="1"/>
        <end position="22"/>
    </location>
</feature>
<keyword evidence="11" id="KW-0472">Membrane</keyword>
<dbReference type="InterPro" id="IPR019554">
    <property type="entry name" value="Soluble_ligand-bd"/>
</dbReference>
<dbReference type="GO" id="GO:0015159">
    <property type="term" value="F:polysaccharide transmembrane transporter activity"/>
    <property type="evidence" value="ECO:0007669"/>
    <property type="project" value="InterPro"/>
</dbReference>
<organism evidence="20 21">
    <name type="scientific">Balneicella halophila</name>
    <dbReference type="NCBI Taxonomy" id="1537566"/>
    <lineage>
        <taxon>Bacteria</taxon>
        <taxon>Pseudomonadati</taxon>
        <taxon>Bacteroidota</taxon>
        <taxon>Bacteroidia</taxon>
        <taxon>Bacteroidales</taxon>
        <taxon>Balneicellaceae</taxon>
        <taxon>Balneicella</taxon>
    </lineage>
</organism>
<keyword evidence="7 16" id="KW-0732">Signal</keyword>
<evidence type="ECO:0000256" key="1">
    <source>
        <dbReference type="ARBA" id="ARBA00004571"/>
    </source>
</evidence>
<feature type="chain" id="PRO_5029773424" evidence="16">
    <location>
        <begin position="23"/>
        <end position="814"/>
    </location>
</feature>
<dbReference type="EMBL" id="QENZ01000003">
    <property type="protein sequence ID" value="PVX52254.1"/>
    <property type="molecule type" value="Genomic_DNA"/>
</dbReference>
<evidence type="ECO:0000256" key="6">
    <source>
        <dbReference type="ARBA" id="ARBA00022692"/>
    </source>
</evidence>
<evidence type="ECO:0000256" key="5">
    <source>
        <dbReference type="ARBA" id="ARBA00022597"/>
    </source>
</evidence>
<proteinExistence type="inferred from homology"/>
<feature type="coiled-coil region" evidence="15">
    <location>
        <begin position="68"/>
        <end position="102"/>
    </location>
</feature>
<keyword evidence="5" id="KW-0762">Sugar transport</keyword>
<accession>A0A7L4UT63</accession>
<evidence type="ECO:0000256" key="4">
    <source>
        <dbReference type="ARBA" id="ARBA00022452"/>
    </source>
</evidence>
<keyword evidence="9" id="KW-0406">Ion transport</keyword>
<evidence type="ECO:0000256" key="3">
    <source>
        <dbReference type="ARBA" id="ARBA00022448"/>
    </source>
</evidence>
<keyword evidence="8" id="KW-0625">Polysaccharide transport</keyword>
<evidence type="ECO:0000256" key="13">
    <source>
        <dbReference type="ARBA" id="ARBA00023237"/>
    </source>
</evidence>
<gene>
    <name evidence="20" type="ORF">C7377_0561</name>
</gene>
<evidence type="ECO:0000256" key="11">
    <source>
        <dbReference type="ARBA" id="ARBA00023136"/>
    </source>
</evidence>
<protein>
    <submittedName>
        <fullName evidence="20">Protein involved in polysaccharide export with SLBB domain</fullName>
    </submittedName>
</protein>
<keyword evidence="12" id="KW-0564">Palmitate</keyword>
<dbReference type="InterPro" id="IPR003715">
    <property type="entry name" value="Poly_export_N"/>
</dbReference>
<dbReference type="Pfam" id="PF02563">
    <property type="entry name" value="Poly_export"/>
    <property type="match status" value="1"/>
</dbReference>
<name>A0A7L4UT63_BALHA</name>
<dbReference type="PANTHER" id="PTHR33619">
    <property type="entry name" value="POLYSACCHARIDE EXPORT PROTEIN GFCE-RELATED"/>
    <property type="match status" value="1"/>
</dbReference>
<dbReference type="Pfam" id="PF22461">
    <property type="entry name" value="SLBB_2"/>
    <property type="match status" value="1"/>
</dbReference>
<keyword evidence="4" id="KW-1134">Transmembrane beta strand</keyword>
<evidence type="ECO:0000256" key="10">
    <source>
        <dbReference type="ARBA" id="ARBA00023114"/>
    </source>
</evidence>
<feature type="domain" description="Soluble ligand binding" evidence="18">
    <location>
        <begin position="404"/>
        <end position="448"/>
    </location>
</feature>
<feature type="domain" description="Soluble ligand binding" evidence="18">
    <location>
        <begin position="238"/>
        <end position="284"/>
    </location>
</feature>
<evidence type="ECO:0000313" key="21">
    <source>
        <dbReference type="Proteomes" id="UP000251835"/>
    </source>
</evidence>
<sequence length="814" mass="90310">MRKLSLFITLLLLLLSPLHVKAQGIFNLNHSNLQSIEEVSDSQIEKLVSQMEENGLSLDEVLNIARTKGATQTQLRDLEARIKDFLEKKEEEQNEKQLLEGSNTIDAIIDSTLFSQKVNIDSLDIEKQPFGFQFFNTENLNFASNLNTPLSEDYIIGVGDNIHINVYGVSQRDYALQVGKNRAINIPNIGPVYIGGLSIAEAKKLIKTRLSSIYNGMQGNHPNTFVSINVVDISGINVNVIGEANRPGTYTLPATANVFNALYLAGGPGANGSFREIDIVRDGKTVATTDVYHYLINGDTRGNIQLRNNDVILIKPYLHRVFVEGAFKRQGIFEAKPGETVADVIRFAGGFTANAYNKQVSLTRNNSRTLSFKTITAEQYESTPILNGDQIESGKVVELYENRVSISGAVYRPGNYELTDGLTLKQLIENAEGLRDDAFVERAIITRKLDNLELKTISFSVKDILEGKENITLRKEDNVIISSIFDMREDRTVEIVGAVQSPGTFSYSENMTVQDLIFLAGGFKEKASISNIEIARRLNYDEAEEYSDNLIHTYTISVDRNLQLISEDKDMVLMPFDHVYVRNAPGLNQGQGSVTINGEVKYTGSYSISNKQERISDIIERAGGLTPEAYIQGISLQRREILSDAQYQSKVKIAEQDSTMNVKEITREEYKTVAINLKDIMSDKRSGTDLMLQDGDQIFVPAKMQTIAIKGAVLNEVSLTYDKKLSAYDYIRLSGGFANNAKKNKVYVVYPNGEAHATRCFIFRNSPKVVPGAEIIVPEKPQIDRTGQAQRWIGIGSGIAGIAASLAAIISITK</sequence>
<feature type="domain" description="Soluble ligand binding" evidence="18">
    <location>
        <begin position="320"/>
        <end position="364"/>
    </location>
</feature>
<evidence type="ECO:0000256" key="7">
    <source>
        <dbReference type="ARBA" id="ARBA00022729"/>
    </source>
</evidence>
<dbReference type="InterPro" id="IPR049712">
    <property type="entry name" value="Poly_export"/>
</dbReference>
<dbReference type="OrthoDB" id="9808948at2"/>
<dbReference type="InterPro" id="IPR054765">
    <property type="entry name" value="SLBB_dom"/>
</dbReference>
<dbReference type="AlphaFoldDB" id="A0A7L4UT63"/>
<dbReference type="GO" id="GO:0009279">
    <property type="term" value="C:cell outer membrane"/>
    <property type="evidence" value="ECO:0007669"/>
    <property type="project" value="UniProtKB-SubCell"/>
</dbReference>
<keyword evidence="10" id="KW-0626">Porin</keyword>
<keyword evidence="21" id="KW-1185">Reference proteome</keyword>
<feature type="domain" description="SLBB" evidence="19">
    <location>
        <begin position="594"/>
        <end position="700"/>
    </location>
</feature>